<dbReference type="EMBL" id="PSVT01000003">
    <property type="protein sequence ID" value="PPH79188.1"/>
    <property type="molecule type" value="Genomic_DNA"/>
</dbReference>
<dbReference type="RefSeq" id="WP_097167007.1">
    <property type="nucleotide sequence ID" value="NZ_CP028129.1"/>
</dbReference>
<name>A0ABD6W8Y5_RATRA</name>
<comment type="caution">
    <text evidence="6">The sequence shown here is derived from an EMBL/GenBank/DDBJ whole genome shotgun (WGS) entry which is preliminary data.</text>
</comment>
<dbReference type="CDD" id="cd00635">
    <property type="entry name" value="PLPDE_III_YBL036c_like"/>
    <property type="match status" value="1"/>
</dbReference>
<feature type="domain" description="Alanine racemase N-terminal" evidence="5">
    <location>
        <begin position="43"/>
        <end position="222"/>
    </location>
</feature>
<evidence type="ECO:0000313" key="8">
    <source>
        <dbReference type="Proteomes" id="UP000237881"/>
    </source>
</evidence>
<sequence length="225" mass="24112">MADPELAARWAEVSERVADATRSAGREAASVTTVVVTKFHPVSLLRDLLELGVVDFGENRHQEAQEKSVELADTSARWHYIGQLQSKKARQVRRYASAVHSVDRLALVPLLDAGEEPLDVFLQVNLTEDPERGGAAPAEIEPLAEALAEASGLTLRGVMAVAPLGEEPRPAFARLRAISERLLSIDPAATAISAGMSHDFTEAIAEGATHLRIGTAITGERPARA</sequence>
<dbReference type="Gene3D" id="3.20.20.10">
    <property type="entry name" value="Alanine racemase"/>
    <property type="match status" value="1"/>
</dbReference>
<proteinExistence type="inferred from homology"/>
<gene>
    <name evidence="6" type="ORF">C5C04_06610</name>
    <name evidence="7" type="ORF">C5C40_02280</name>
</gene>
<comment type="cofactor">
    <cofactor evidence="3">
        <name>pyridoxal 5'-phosphate</name>
        <dbReference type="ChEBI" id="CHEBI:597326"/>
    </cofactor>
</comment>
<comment type="function">
    <text evidence="2">Pyridoxal 5'-phosphate (PLP)-binding protein, which is involved in PLP homeostasis.</text>
</comment>
<dbReference type="InterPro" id="IPR001608">
    <property type="entry name" value="Ala_racemase_N"/>
</dbReference>
<evidence type="ECO:0000256" key="4">
    <source>
        <dbReference type="RuleBase" id="RU004514"/>
    </source>
</evidence>
<reference evidence="8 9" key="1">
    <citation type="submission" date="2018-02" db="EMBL/GenBank/DDBJ databases">
        <title>Bacteriophage NCPPB3778 and a type I-E CRISPR drive the evolution of the US Biological Select Agent, Rathayibacter toxicus.</title>
        <authorList>
            <person name="Davis E.W.II."/>
            <person name="Tabima J.F."/>
            <person name="Weisberg A.J."/>
            <person name="Lopes L.D."/>
            <person name="Wiseman M.S."/>
            <person name="Wiseman M.S."/>
            <person name="Pupko T."/>
            <person name="Belcher M.S."/>
            <person name="Sechler A.J."/>
            <person name="Tancos M.A."/>
            <person name="Schroeder B.K."/>
            <person name="Murray T.D."/>
            <person name="Luster D.G."/>
            <person name="Schneider W.L."/>
            <person name="Rogers E."/>
            <person name="Andreote F.D."/>
            <person name="Grunwald N.J."/>
            <person name="Putnam M.L."/>
            <person name="Chang J.H."/>
        </authorList>
    </citation>
    <scope>NUCLEOTIDE SEQUENCE [LARGE SCALE GENOMIC DNA]</scope>
    <source>
        <strain evidence="7 9">AY1D6</strain>
        <strain evidence="6 8">AY1I9</strain>
    </source>
</reference>
<dbReference type="EMBL" id="PSUL01000011">
    <property type="protein sequence ID" value="PPF14432.1"/>
    <property type="molecule type" value="Genomic_DNA"/>
</dbReference>
<comment type="similarity">
    <text evidence="2 4">Belongs to the pyridoxal phosphate-binding protein YggS/PROSC family.</text>
</comment>
<evidence type="ECO:0000313" key="7">
    <source>
        <dbReference type="EMBL" id="PPH79188.1"/>
    </source>
</evidence>
<dbReference type="Proteomes" id="UP000237881">
    <property type="component" value="Unassembled WGS sequence"/>
</dbReference>
<dbReference type="NCBIfam" id="TIGR00044">
    <property type="entry name" value="YggS family pyridoxal phosphate-dependent enzyme"/>
    <property type="match status" value="1"/>
</dbReference>
<dbReference type="Proteomes" id="UP000239698">
    <property type="component" value="Unassembled WGS sequence"/>
</dbReference>
<dbReference type="InterPro" id="IPR029066">
    <property type="entry name" value="PLP-binding_barrel"/>
</dbReference>
<organism evidence="6 8">
    <name type="scientific">Rathayibacter rathayi</name>
    <name type="common">Corynebacterium rathayi</name>
    <dbReference type="NCBI Taxonomy" id="33887"/>
    <lineage>
        <taxon>Bacteria</taxon>
        <taxon>Bacillati</taxon>
        <taxon>Actinomycetota</taxon>
        <taxon>Actinomycetes</taxon>
        <taxon>Micrococcales</taxon>
        <taxon>Microbacteriaceae</taxon>
        <taxon>Rathayibacter</taxon>
    </lineage>
</organism>
<keyword evidence="9" id="KW-1185">Reference proteome</keyword>
<dbReference type="GO" id="GO:0030170">
    <property type="term" value="F:pyridoxal phosphate binding"/>
    <property type="evidence" value="ECO:0007669"/>
    <property type="project" value="UniProtKB-UniRule"/>
</dbReference>
<dbReference type="GeneID" id="49819791"/>
<dbReference type="PANTHER" id="PTHR10146:SF14">
    <property type="entry name" value="PYRIDOXAL PHOSPHATE HOMEOSTASIS PROTEIN"/>
    <property type="match status" value="1"/>
</dbReference>
<evidence type="ECO:0000313" key="9">
    <source>
        <dbReference type="Proteomes" id="UP000239698"/>
    </source>
</evidence>
<evidence type="ECO:0000256" key="3">
    <source>
        <dbReference type="PIRSR" id="PIRSR004848-1"/>
    </source>
</evidence>
<dbReference type="SUPFAM" id="SSF51419">
    <property type="entry name" value="PLP-binding barrel"/>
    <property type="match status" value="1"/>
</dbReference>
<dbReference type="PIRSF" id="PIRSF004848">
    <property type="entry name" value="YBL036c_PLPDEIII"/>
    <property type="match status" value="1"/>
</dbReference>
<evidence type="ECO:0000256" key="1">
    <source>
        <dbReference type="ARBA" id="ARBA00022898"/>
    </source>
</evidence>
<dbReference type="AlphaFoldDB" id="A0ABD6W8Y5"/>
<dbReference type="HAMAP" id="MF_02087">
    <property type="entry name" value="PLP_homeostasis"/>
    <property type="match status" value="1"/>
</dbReference>
<dbReference type="KEGG" id="rry:C1O28_04900"/>
<evidence type="ECO:0000259" key="5">
    <source>
        <dbReference type="Pfam" id="PF01168"/>
    </source>
</evidence>
<dbReference type="Pfam" id="PF01168">
    <property type="entry name" value="Ala_racemase_N"/>
    <property type="match status" value="1"/>
</dbReference>
<feature type="modified residue" description="N6-(pyridoxal phosphate)lysine" evidence="2 3">
    <location>
        <position position="38"/>
    </location>
</feature>
<dbReference type="PANTHER" id="PTHR10146">
    <property type="entry name" value="PROLINE SYNTHETASE CO-TRANSCRIBED BACTERIAL HOMOLOG PROTEIN"/>
    <property type="match status" value="1"/>
</dbReference>
<keyword evidence="1 2" id="KW-0663">Pyridoxal phosphate</keyword>
<protein>
    <recommendedName>
        <fullName evidence="2">Pyridoxal phosphate homeostasis protein</fullName>
        <shortName evidence="2">PLP homeostasis protein</shortName>
    </recommendedName>
</protein>
<dbReference type="InterPro" id="IPR011078">
    <property type="entry name" value="PyrdxlP_homeostasis"/>
</dbReference>
<evidence type="ECO:0000256" key="2">
    <source>
        <dbReference type="HAMAP-Rule" id="MF_02087"/>
    </source>
</evidence>
<evidence type="ECO:0000313" key="6">
    <source>
        <dbReference type="EMBL" id="PPF14432.1"/>
    </source>
</evidence>
<accession>A0ABD6W8Y5</accession>